<gene>
    <name evidence="1" type="ORF">N8T08_003912</name>
</gene>
<organism evidence="1 2">
    <name type="scientific">Aspergillus melleus</name>
    <dbReference type="NCBI Taxonomy" id="138277"/>
    <lineage>
        <taxon>Eukaryota</taxon>
        <taxon>Fungi</taxon>
        <taxon>Dikarya</taxon>
        <taxon>Ascomycota</taxon>
        <taxon>Pezizomycotina</taxon>
        <taxon>Eurotiomycetes</taxon>
        <taxon>Eurotiomycetidae</taxon>
        <taxon>Eurotiales</taxon>
        <taxon>Aspergillaceae</taxon>
        <taxon>Aspergillus</taxon>
        <taxon>Aspergillus subgen. Circumdati</taxon>
    </lineage>
</organism>
<reference evidence="1 2" key="1">
    <citation type="journal article" date="2023" name="ACS Omega">
        <title>Identification of the Neoaspergillic Acid Biosynthesis Gene Cluster by Establishing an In Vitro CRISPR-Ribonucleoprotein Genetic System in Aspergillus melleus.</title>
        <authorList>
            <person name="Yuan B."/>
            <person name="Grau M.F."/>
            <person name="Murata R.M."/>
            <person name="Torok T."/>
            <person name="Venkateswaran K."/>
            <person name="Stajich J.E."/>
            <person name="Wang C.C.C."/>
        </authorList>
    </citation>
    <scope>NUCLEOTIDE SEQUENCE [LARGE SCALE GENOMIC DNA]</scope>
    <source>
        <strain evidence="1 2">IMV 1140</strain>
    </source>
</reference>
<keyword evidence="2" id="KW-1185">Reference proteome</keyword>
<name>A0ACC3B5I3_9EURO</name>
<evidence type="ECO:0000313" key="1">
    <source>
        <dbReference type="EMBL" id="KAK1145676.1"/>
    </source>
</evidence>
<dbReference type="EMBL" id="JAOPJF010000022">
    <property type="protein sequence ID" value="KAK1145676.1"/>
    <property type="molecule type" value="Genomic_DNA"/>
</dbReference>
<protein>
    <submittedName>
        <fullName evidence="1">Uncharacterized protein</fullName>
    </submittedName>
</protein>
<comment type="caution">
    <text evidence="1">The sequence shown here is derived from an EMBL/GenBank/DDBJ whole genome shotgun (WGS) entry which is preliminary data.</text>
</comment>
<evidence type="ECO:0000313" key="2">
    <source>
        <dbReference type="Proteomes" id="UP001177260"/>
    </source>
</evidence>
<accession>A0ACC3B5I3</accession>
<dbReference type="Proteomes" id="UP001177260">
    <property type="component" value="Unassembled WGS sequence"/>
</dbReference>
<sequence>MGTPDRPDRRAADSAPTSVRPEDSDLDEEPAMDSEHQAVCDEILAPKQAPSATAVGGARYGAIARTRAQTVFDTNQNVIIRAWRIIGKSDSASMCQNNSELLNPVEHKINQIFKMLNELNAKVDNLANKSTMSTRSTQGSSAEANLNSSGDRDETTSFTGQLEEEPSFLNQALFASQILNGHICDSNGSNGLLRKMASALDNLREVIDSQERQKATLKTLYPHAGHIPHGSSLDDLPVPPVEISLECLQKAKGSVIGDNQ</sequence>
<proteinExistence type="predicted"/>